<evidence type="ECO:0000256" key="3">
    <source>
        <dbReference type="ARBA" id="ARBA00022525"/>
    </source>
</evidence>
<feature type="active site" description="Charge relay system" evidence="7">
    <location>
        <position position="409"/>
    </location>
</feature>
<dbReference type="EMBL" id="JFHK01000003">
    <property type="protein sequence ID" value="OAA31526.1"/>
    <property type="molecule type" value="Genomic_DNA"/>
</dbReference>
<dbReference type="Proteomes" id="UP000077339">
    <property type="component" value="Unassembled WGS sequence"/>
</dbReference>
<comment type="caution">
    <text evidence="10">The sequence shown here is derived from an EMBL/GenBank/DDBJ whole genome shotgun (WGS) entry which is preliminary data.</text>
</comment>
<dbReference type="InterPro" id="IPR000209">
    <property type="entry name" value="Peptidase_S8/S53_dom"/>
</dbReference>
<sequence length="591" mass="64509">MRRKLTKLIIIFSFLLLIVSCIPLIPRITGEIYGKITPYDGYVVSSSESIPYGSADVSYEQANEHVVGEYIIKLDVDHNMSEMKAALEAEAWYESLSVKSTLSTADGSLKYMLIESKLSPEDLKEKLKAYPWIINIERNGICKPLEMISPEIASTIAPNDTYYNLQWHYAAINLPQAWNTTKGSVDVVVAVLDTGVRFDHPDLNSIFLNGYDFIDNDGNPSDPGDPGAPSEWSHGTHVTGTIAAFTNNSLGVAGVTWGGLSNIKVLPVRVLGPSGGSNFQVAQGIIYAVEHGAKVINMSLGGSSPSTVMEDACDYAYYNDTIIVASAGNDNSSLLYPAQYSTTFAIGAVRYDLTRSYYSNFGPALDFVAPGGDLTVDQNGDGYSDGVLSTSWSIDDNYAHPYVFLHGTSMAAPHVTGVIALMISNGIVGVETIRSILRNTATDLGSVGFDNYYGYGLIDAYEAVTYYNNWEPLIVFSTNKKGNLDNYSLVNDDGSYVLPVTYSESYVFAWQDFDHDGDLSYGDLYGYYGYSGGDPDEGLALAVYVSDGGQSLANFTFGVLINENYKPSAKEIKPMLEYKRGLIEAHYDKLH</sequence>
<dbReference type="GO" id="GO:0005576">
    <property type="term" value="C:extracellular region"/>
    <property type="evidence" value="ECO:0007669"/>
    <property type="project" value="UniProtKB-SubCell"/>
</dbReference>
<evidence type="ECO:0000256" key="4">
    <source>
        <dbReference type="ARBA" id="ARBA00022670"/>
    </source>
</evidence>
<dbReference type="SUPFAM" id="SSF52743">
    <property type="entry name" value="Subtilisin-like"/>
    <property type="match status" value="1"/>
</dbReference>
<keyword evidence="3" id="KW-0964">Secreted</keyword>
<dbReference type="PROSITE" id="PS00138">
    <property type="entry name" value="SUBTILASE_SER"/>
    <property type="match status" value="1"/>
</dbReference>
<dbReference type="CDD" id="cd07484">
    <property type="entry name" value="Peptidases_S8_Thermitase_like"/>
    <property type="match status" value="1"/>
</dbReference>
<proteinExistence type="inferred from homology"/>
<evidence type="ECO:0000313" key="11">
    <source>
        <dbReference type="Proteomes" id="UP000077339"/>
    </source>
</evidence>
<dbReference type="InterPro" id="IPR036852">
    <property type="entry name" value="Peptidase_S8/S53_dom_sf"/>
</dbReference>
<evidence type="ECO:0000259" key="9">
    <source>
        <dbReference type="Pfam" id="PF00082"/>
    </source>
</evidence>
<evidence type="ECO:0000256" key="8">
    <source>
        <dbReference type="RuleBase" id="RU003355"/>
    </source>
</evidence>
<keyword evidence="4 7" id="KW-0645">Protease</keyword>
<accession>A0A176K3D5</accession>
<comment type="subcellular location">
    <subcellularLocation>
        <location evidence="1">Secreted</location>
    </subcellularLocation>
</comment>
<keyword evidence="5 7" id="KW-0378">Hydrolase</keyword>
<evidence type="ECO:0000256" key="6">
    <source>
        <dbReference type="ARBA" id="ARBA00022825"/>
    </source>
</evidence>
<dbReference type="RefSeq" id="WP_068345803.1">
    <property type="nucleotide sequence ID" value="NZ_JFHK01000003.1"/>
</dbReference>
<dbReference type="PROSITE" id="PS00137">
    <property type="entry name" value="SUBTILASE_HIS"/>
    <property type="match status" value="1"/>
</dbReference>
<gene>
    <name evidence="10" type="ORF">AT15_05485</name>
</gene>
<dbReference type="PROSITE" id="PS51892">
    <property type="entry name" value="SUBTILASE"/>
    <property type="match status" value="1"/>
</dbReference>
<reference evidence="10 11" key="1">
    <citation type="submission" date="2014-02" db="EMBL/GenBank/DDBJ databases">
        <title>Kosmotoga genome sequencing.</title>
        <authorList>
            <person name="Pollo S.M."/>
            <person name="Charchuk R."/>
            <person name="Nesbo C.L."/>
        </authorList>
    </citation>
    <scope>NUCLEOTIDE SEQUENCE [LARGE SCALE GENOMIC DNA]</scope>
    <source>
        <strain evidence="10 11">S304</strain>
    </source>
</reference>
<feature type="domain" description="Peptidase S8/S53" evidence="9">
    <location>
        <begin position="186"/>
        <end position="456"/>
    </location>
</feature>
<dbReference type="Gene3D" id="3.40.50.200">
    <property type="entry name" value="Peptidase S8/S53 domain"/>
    <property type="match status" value="1"/>
</dbReference>
<dbReference type="PRINTS" id="PR00723">
    <property type="entry name" value="SUBTILISIN"/>
</dbReference>
<evidence type="ECO:0000313" key="10">
    <source>
        <dbReference type="EMBL" id="OAA31526.1"/>
    </source>
</evidence>
<feature type="active site" description="Charge relay system" evidence="7">
    <location>
        <position position="234"/>
    </location>
</feature>
<dbReference type="OrthoDB" id="9798386at2"/>
<dbReference type="PATRIC" id="fig|1453497.3.peg.1090"/>
<dbReference type="InterPro" id="IPR050131">
    <property type="entry name" value="Peptidase_S8_subtilisin-like"/>
</dbReference>
<organism evidence="10 11">
    <name type="scientific">Kosmotoga arenicorallina S304</name>
    <dbReference type="NCBI Taxonomy" id="1453497"/>
    <lineage>
        <taxon>Bacteria</taxon>
        <taxon>Thermotogati</taxon>
        <taxon>Thermotogota</taxon>
        <taxon>Thermotogae</taxon>
        <taxon>Kosmotogales</taxon>
        <taxon>Kosmotogaceae</taxon>
        <taxon>Kosmotoga</taxon>
    </lineage>
</organism>
<dbReference type="InterPro" id="IPR034084">
    <property type="entry name" value="Thermitase-like_dom"/>
</dbReference>
<dbReference type="PANTHER" id="PTHR43806">
    <property type="entry name" value="PEPTIDASE S8"/>
    <property type="match status" value="1"/>
</dbReference>
<evidence type="ECO:0000256" key="7">
    <source>
        <dbReference type="PROSITE-ProRule" id="PRU01240"/>
    </source>
</evidence>
<dbReference type="InterPro" id="IPR022398">
    <property type="entry name" value="Peptidase_S8_His-AS"/>
</dbReference>
<dbReference type="InterPro" id="IPR023827">
    <property type="entry name" value="Peptidase_S8_Asp-AS"/>
</dbReference>
<evidence type="ECO:0000256" key="1">
    <source>
        <dbReference type="ARBA" id="ARBA00004613"/>
    </source>
</evidence>
<dbReference type="STRING" id="1453497.AT15_05485"/>
<feature type="active site" description="Charge relay system" evidence="7">
    <location>
        <position position="193"/>
    </location>
</feature>
<evidence type="ECO:0000256" key="5">
    <source>
        <dbReference type="ARBA" id="ARBA00022801"/>
    </source>
</evidence>
<dbReference type="AlphaFoldDB" id="A0A176K3D5"/>
<protein>
    <recommendedName>
        <fullName evidence="9">Peptidase S8/S53 domain-containing protein</fullName>
    </recommendedName>
</protein>
<dbReference type="PROSITE" id="PS00136">
    <property type="entry name" value="SUBTILASE_ASP"/>
    <property type="match status" value="1"/>
</dbReference>
<dbReference type="InterPro" id="IPR018247">
    <property type="entry name" value="EF_Hand_1_Ca_BS"/>
</dbReference>
<dbReference type="PANTHER" id="PTHR43806:SF11">
    <property type="entry name" value="CEREVISIN-RELATED"/>
    <property type="match status" value="1"/>
</dbReference>
<dbReference type="InterPro" id="IPR023828">
    <property type="entry name" value="Peptidase_S8_Ser-AS"/>
</dbReference>
<dbReference type="PROSITE" id="PS51257">
    <property type="entry name" value="PROKAR_LIPOPROTEIN"/>
    <property type="match status" value="1"/>
</dbReference>
<keyword evidence="6 7" id="KW-0720">Serine protease</keyword>
<dbReference type="Pfam" id="PF00082">
    <property type="entry name" value="Peptidase_S8"/>
    <property type="match status" value="1"/>
</dbReference>
<dbReference type="GO" id="GO:0004252">
    <property type="term" value="F:serine-type endopeptidase activity"/>
    <property type="evidence" value="ECO:0007669"/>
    <property type="project" value="UniProtKB-UniRule"/>
</dbReference>
<name>A0A176K3D5_9BACT</name>
<dbReference type="InterPro" id="IPR015500">
    <property type="entry name" value="Peptidase_S8_subtilisin-rel"/>
</dbReference>
<dbReference type="PROSITE" id="PS00018">
    <property type="entry name" value="EF_HAND_1"/>
    <property type="match status" value="1"/>
</dbReference>
<keyword evidence="11" id="KW-1185">Reference proteome</keyword>
<dbReference type="GO" id="GO:0006508">
    <property type="term" value="P:proteolysis"/>
    <property type="evidence" value="ECO:0007669"/>
    <property type="project" value="UniProtKB-KW"/>
</dbReference>
<evidence type="ECO:0000256" key="2">
    <source>
        <dbReference type="ARBA" id="ARBA00011073"/>
    </source>
</evidence>
<comment type="similarity">
    <text evidence="2 7 8">Belongs to the peptidase S8 family.</text>
</comment>